<keyword evidence="8" id="KW-1185">Reference proteome</keyword>
<accession>A0A3A4F443</accession>
<dbReference type="RefSeq" id="WP_119901877.1">
    <property type="nucleotide sequence ID" value="NZ_QYZP01000001.1"/>
</dbReference>
<dbReference type="Gene3D" id="1.10.10.60">
    <property type="entry name" value="Homeodomain-like"/>
    <property type="match status" value="1"/>
</dbReference>
<sequence>MSPDQRRQASAREPLERPRTSSRRGRPGYDRETLVRVCVEVFNHRGYEATSMGVLAQELGISKSAIYHHVNSKEEILDAALTHSLSELERVVAEAEALHTPAVVELETIIRESVNVLTRSLPYVTLLLRLRGNSELETAALARRREITRRIAALIGQAQADGDLRGDIDARTASRLAMGMVNSIVDWYRPERADSSAPVADAVVHLLLSGLRSNDR</sequence>
<evidence type="ECO:0000256" key="1">
    <source>
        <dbReference type="ARBA" id="ARBA00023015"/>
    </source>
</evidence>
<evidence type="ECO:0000313" key="7">
    <source>
        <dbReference type="EMBL" id="RJN32833.1"/>
    </source>
</evidence>
<dbReference type="Proteomes" id="UP000266615">
    <property type="component" value="Unassembled WGS sequence"/>
</dbReference>
<keyword evidence="1" id="KW-0805">Transcription regulation</keyword>
<dbReference type="Pfam" id="PF17932">
    <property type="entry name" value="TetR_C_24"/>
    <property type="match status" value="1"/>
</dbReference>
<keyword evidence="3" id="KW-0804">Transcription</keyword>
<feature type="domain" description="HTH tetR-type" evidence="6">
    <location>
        <begin position="28"/>
        <end position="88"/>
    </location>
</feature>
<dbReference type="GO" id="GO:0000976">
    <property type="term" value="F:transcription cis-regulatory region binding"/>
    <property type="evidence" value="ECO:0007669"/>
    <property type="project" value="TreeGrafter"/>
</dbReference>
<dbReference type="Gene3D" id="1.10.357.10">
    <property type="entry name" value="Tetracycline Repressor, domain 2"/>
    <property type="match status" value="1"/>
</dbReference>
<dbReference type="EMBL" id="QYZP01000001">
    <property type="protein sequence ID" value="RJN32833.1"/>
    <property type="molecule type" value="Genomic_DNA"/>
</dbReference>
<evidence type="ECO:0000313" key="8">
    <source>
        <dbReference type="Proteomes" id="UP000266615"/>
    </source>
</evidence>
<dbReference type="GO" id="GO:0003700">
    <property type="term" value="F:DNA-binding transcription factor activity"/>
    <property type="evidence" value="ECO:0007669"/>
    <property type="project" value="TreeGrafter"/>
</dbReference>
<comment type="caution">
    <text evidence="7">The sequence shown here is derived from an EMBL/GenBank/DDBJ whole genome shotgun (WGS) entry which is preliminary data.</text>
</comment>
<dbReference type="SUPFAM" id="SSF46689">
    <property type="entry name" value="Homeodomain-like"/>
    <property type="match status" value="1"/>
</dbReference>
<dbReference type="Pfam" id="PF00440">
    <property type="entry name" value="TetR_N"/>
    <property type="match status" value="1"/>
</dbReference>
<proteinExistence type="predicted"/>
<keyword evidence="2 4" id="KW-0238">DNA-binding</keyword>
<gene>
    <name evidence="7" type="ORF">D3250_03185</name>
</gene>
<dbReference type="SUPFAM" id="SSF48498">
    <property type="entry name" value="Tetracyclin repressor-like, C-terminal domain"/>
    <property type="match status" value="1"/>
</dbReference>
<dbReference type="OrthoDB" id="3190535at2"/>
<evidence type="ECO:0000256" key="4">
    <source>
        <dbReference type="PROSITE-ProRule" id="PRU00335"/>
    </source>
</evidence>
<dbReference type="PANTHER" id="PTHR30055">
    <property type="entry name" value="HTH-TYPE TRANSCRIPTIONAL REGULATOR RUTR"/>
    <property type="match status" value="1"/>
</dbReference>
<dbReference type="AlphaFoldDB" id="A0A3A4F443"/>
<evidence type="ECO:0000256" key="2">
    <source>
        <dbReference type="ARBA" id="ARBA00023125"/>
    </source>
</evidence>
<feature type="DNA-binding region" description="H-T-H motif" evidence="4">
    <location>
        <begin position="51"/>
        <end position="70"/>
    </location>
</feature>
<dbReference type="InterPro" id="IPR036271">
    <property type="entry name" value="Tet_transcr_reg_TetR-rel_C_sf"/>
</dbReference>
<name>A0A3A4F443_9MICC</name>
<protein>
    <submittedName>
        <fullName evidence="7">TetR/AcrR family transcriptional regulator</fullName>
    </submittedName>
</protein>
<dbReference type="InterPro" id="IPR001647">
    <property type="entry name" value="HTH_TetR"/>
</dbReference>
<evidence type="ECO:0000256" key="5">
    <source>
        <dbReference type="SAM" id="MobiDB-lite"/>
    </source>
</evidence>
<dbReference type="InterPro" id="IPR041490">
    <property type="entry name" value="KstR2_TetR_C"/>
</dbReference>
<reference evidence="7 8" key="1">
    <citation type="submission" date="2018-09" db="EMBL/GenBank/DDBJ databases">
        <title>Nesterenkonia natronophila sp. nov., an alkaliphilic actinobacteriume isolated from a soda lake, and emended description of the genus Nesterenkonia.</title>
        <authorList>
            <person name="Menes R.J."/>
            <person name="Iriarte A."/>
        </authorList>
    </citation>
    <scope>NUCLEOTIDE SEQUENCE [LARGE SCALE GENOMIC DNA]</scope>
    <source>
        <strain evidence="7 8">M8</strain>
    </source>
</reference>
<evidence type="ECO:0000256" key="3">
    <source>
        <dbReference type="ARBA" id="ARBA00023163"/>
    </source>
</evidence>
<dbReference type="PANTHER" id="PTHR30055:SF234">
    <property type="entry name" value="HTH-TYPE TRANSCRIPTIONAL REGULATOR BETI"/>
    <property type="match status" value="1"/>
</dbReference>
<dbReference type="PROSITE" id="PS50977">
    <property type="entry name" value="HTH_TETR_2"/>
    <property type="match status" value="1"/>
</dbReference>
<dbReference type="PRINTS" id="PR00455">
    <property type="entry name" value="HTHTETR"/>
</dbReference>
<evidence type="ECO:0000259" key="6">
    <source>
        <dbReference type="PROSITE" id="PS50977"/>
    </source>
</evidence>
<dbReference type="InterPro" id="IPR009057">
    <property type="entry name" value="Homeodomain-like_sf"/>
</dbReference>
<dbReference type="InterPro" id="IPR050109">
    <property type="entry name" value="HTH-type_TetR-like_transc_reg"/>
</dbReference>
<organism evidence="7 8">
    <name type="scientific">Nesterenkonia natronophila</name>
    <dbReference type="NCBI Taxonomy" id="2174932"/>
    <lineage>
        <taxon>Bacteria</taxon>
        <taxon>Bacillati</taxon>
        <taxon>Actinomycetota</taxon>
        <taxon>Actinomycetes</taxon>
        <taxon>Micrococcales</taxon>
        <taxon>Micrococcaceae</taxon>
        <taxon>Nesterenkonia</taxon>
    </lineage>
</organism>
<feature type="region of interest" description="Disordered" evidence="5">
    <location>
        <begin position="1"/>
        <end position="28"/>
    </location>
</feature>